<feature type="transmembrane region" description="Helical" evidence="8">
    <location>
        <begin position="343"/>
        <end position="366"/>
    </location>
</feature>
<dbReference type="CDD" id="cd16373">
    <property type="entry name" value="DMSOR_beta_like"/>
    <property type="match status" value="1"/>
</dbReference>
<feature type="domain" description="4Fe-4S ferredoxin-type" evidence="9">
    <location>
        <begin position="645"/>
        <end position="674"/>
    </location>
</feature>
<evidence type="ECO:0000259" key="9">
    <source>
        <dbReference type="PROSITE" id="PS51379"/>
    </source>
</evidence>
<feature type="domain" description="4Fe-4S ferredoxin-type" evidence="9">
    <location>
        <begin position="390"/>
        <end position="419"/>
    </location>
</feature>
<dbReference type="Proteomes" id="UP000319143">
    <property type="component" value="Unassembled WGS sequence"/>
</dbReference>
<dbReference type="Gene3D" id="3.30.70.20">
    <property type="match status" value="3"/>
</dbReference>
<protein>
    <submittedName>
        <fullName evidence="10">Putative electron transport protein YccM</fullName>
    </submittedName>
</protein>
<dbReference type="GO" id="GO:0046872">
    <property type="term" value="F:metal ion binding"/>
    <property type="evidence" value="ECO:0007669"/>
    <property type="project" value="UniProtKB-KW"/>
</dbReference>
<feature type="region of interest" description="Disordered" evidence="7">
    <location>
        <begin position="698"/>
        <end position="751"/>
    </location>
</feature>
<evidence type="ECO:0000256" key="2">
    <source>
        <dbReference type="ARBA" id="ARBA00022485"/>
    </source>
</evidence>
<evidence type="ECO:0000256" key="5">
    <source>
        <dbReference type="ARBA" id="ARBA00023004"/>
    </source>
</evidence>
<evidence type="ECO:0000313" key="10">
    <source>
        <dbReference type="EMBL" id="TWU35971.1"/>
    </source>
</evidence>
<keyword evidence="11" id="KW-1185">Reference proteome</keyword>
<keyword evidence="8" id="KW-1133">Transmembrane helix</keyword>
<reference evidence="10 11" key="1">
    <citation type="submission" date="2019-02" db="EMBL/GenBank/DDBJ databases">
        <title>Deep-cultivation of Planctomycetes and their phenomic and genomic characterization uncovers novel biology.</title>
        <authorList>
            <person name="Wiegand S."/>
            <person name="Jogler M."/>
            <person name="Boedeker C."/>
            <person name="Pinto D."/>
            <person name="Vollmers J."/>
            <person name="Rivas-Marin E."/>
            <person name="Kohn T."/>
            <person name="Peeters S.H."/>
            <person name="Heuer A."/>
            <person name="Rast P."/>
            <person name="Oberbeckmann S."/>
            <person name="Bunk B."/>
            <person name="Jeske O."/>
            <person name="Meyerdierks A."/>
            <person name="Storesund J.E."/>
            <person name="Kallscheuer N."/>
            <person name="Luecker S."/>
            <person name="Lage O.M."/>
            <person name="Pohl T."/>
            <person name="Merkel B.J."/>
            <person name="Hornburger P."/>
            <person name="Mueller R.-W."/>
            <person name="Bruemmer F."/>
            <person name="Labrenz M."/>
            <person name="Spormann A.M."/>
            <person name="Op Den Camp H."/>
            <person name="Overmann J."/>
            <person name="Amann R."/>
            <person name="Jetten M.S.M."/>
            <person name="Mascher T."/>
            <person name="Medema M.H."/>
            <person name="Devos D.P."/>
            <person name="Kaster A.-K."/>
            <person name="Ovreas L."/>
            <person name="Rohde M."/>
            <person name="Galperin M.Y."/>
            <person name="Jogler C."/>
        </authorList>
    </citation>
    <scope>NUCLEOTIDE SEQUENCE [LARGE SCALE GENOMIC DNA]</scope>
    <source>
        <strain evidence="10 11">Poly41</strain>
    </source>
</reference>
<proteinExistence type="predicted"/>
<dbReference type="InterPro" id="IPR017900">
    <property type="entry name" value="4Fe4S_Fe_S_CS"/>
</dbReference>
<feature type="transmembrane region" description="Helical" evidence="8">
    <location>
        <begin position="295"/>
        <end position="322"/>
    </location>
</feature>
<name>A0A5C6DK50_9BACT</name>
<dbReference type="EMBL" id="SJPV01000006">
    <property type="protein sequence ID" value="TWU35971.1"/>
    <property type="molecule type" value="Genomic_DNA"/>
</dbReference>
<evidence type="ECO:0000313" key="11">
    <source>
        <dbReference type="Proteomes" id="UP000319143"/>
    </source>
</evidence>
<feature type="compositionally biased region" description="Basic and acidic residues" evidence="7">
    <location>
        <begin position="698"/>
        <end position="714"/>
    </location>
</feature>
<dbReference type="Pfam" id="PF12801">
    <property type="entry name" value="Fer4_5"/>
    <property type="match status" value="2"/>
</dbReference>
<evidence type="ECO:0000256" key="6">
    <source>
        <dbReference type="ARBA" id="ARBA00023014"/>
    </source>
</evidence>
<keyword evidence="5" id="KW-0408">Iron</keyword>
<dbReference type="InterPro" id="IPR017896">
    <property type="entry name" value="4Fe4S_Fe-S-bd"/>
</dbReference>
<keyword evidence="3" id="KW-0479">Metal-binding</keyword>
<accession>A0A5C6DK50</accession>
<dbReference type="Pfam" id="PF00037">
    <property type="entry name" value="Fer4"/>
    <property type="match status" value="1"/>
</dbReference>
<gene>
    <name evidence="10" type="primary">yccM_3</name>
    <name evidence="10" type="ORF">Poly41_37230</name>
</gene>
<dbReference type="PROSITE" id="PS00198">
    <property type="entry name" value="4FE4S_FER_1"/>
    <property type="match status" value="3"/>
</dbReference>
<dbReference type="SUPFAM" id="SSF54862">
    <property type="entry name" value="4Fe-4S ferredoxins"/>
    <property type="match status" value="2"/>
</dbReference>
<evidence type="ECO:0000256" key="1">
    <source>
        <dbReference type="ARBA" id="ARBA00022448"/>
    </source>
</evidence>
<evidence type="ECO:0000256" key="7">
    <source>
        <dbReference type="SAM" id="MobiDB-lite"/>
    </source>
</evidence>
<keyword evidence="4" id="KW-0249">Electron transport</keyword>
<keyword evidence="1" id="KW-0813">Transport</keyword>
<comment type="caution">
    <text evidence="10">The sequence shown here is derived from an EMBL/GenBank/DDBJ whole genome shotgun (WGS) entry which is preliminary data.</text>
</comment>
<feature type="transmembrane region" description="Helical" evidence="8">
    <location>
        <begin position="75"/>
        <end position="95"/>
    </location>
</feature>
<sequence>MNRRNRTIRLNWFLPALRKRRAGRSNPCTWLPTENAKRFLPASWFSDTERGRAGKIRQWLRRLGPTVAASPARRVTQAACFLLFLFLFFYVCWPYDAKLQTSGRHSTHWTLSELNADGTVTWQREEIPSWLRETKDLVYVIDGAAANDQQGFLGGFTKGNLIENGLTLQPLEALSADRLSQMLVSPGPWTLAETSPVAWPSHYADHLHQKERLPAELFLSIDPLVSLSTAIASRSWVGSLACAAILLVICIFIPRGFCGYLCPLGTLIDLFDWSVGSRLSRFRIEADGWWVHIKYYLLLGTLLCAVFGVLVSGYVAAIPVITRGMLLLGDPLQTGTLRGWHQVPAIHGGHLLSIALFFGVFALGFLRPRFWCKYVCPSGAVFSLGNLVRLTERKVESSCIHCDKCVEICPFDAIKPDFTTRTTDCTLCQSCGGVCPVHAIKFVARGDETQLKLANDPATNETAIGRRGFLSLAAGTTAAAVGSGILVHSIGSGGSTLAGLAEPRPVRPPGSVPEAEFLQMCIRCGECFKACPNHVLQLEGFEQGLAGLWAPLVNADWAGCESSCNACGQVCPTGAIRALPIEEKRVARMGLAIVNESTCLPIAGIAACQLCVDECNAAGYQAIEFTQVHTQVDDLGMPIEGSGFLAPVVLADQCVGCGLCQTRCHVINVKQAGVLKKSAIVIAAGEGREDRLISGSYREKRDQERTQRQRRVQDDAGDFFVPSDESEKQESASPQPAIDLDDPFGLGHPSS</sequence>
<feature type="domain" description="4Fe-4S ferredoxin-type" evidence="9">
    <location>
        <begin position="422"/>
        <end position="445"/>
    </location>
</feature>
<feature type="domain" description="4Fe-4S ferredoxin-type" evidence="9">
    <location>
        <begin position="511"/>
        <end position="541"/>
    </location>
</feature>
<keyword evidence="8" id="KW-0472">Membrane</keyword>
<keyword evidence="6" id="KW-0411">Iron-sulfur</keyword>
<dbReference type="AlphaFoldDB" id="A0A5C6DK50"/>
<feature type="transmembrane region" description="Helical" evidence="8">
    <location>
        <begin position="236"/>
        <end position="257"/>
    </location>
</feature>
<dbReference type="GO" id="GO:0005886">
    <property type="term" value="C:plasma membrane"/>
    <property type="evidence" value="ECO:0007669"/>
    <property type="project" value="TreeGrafter"/>
</dbReference>
<evidence type="ECO:0000256" key="3">
    <source>
        <dbReference type="ARBA" id="ARBA00022723"/>
    </source>
</evidence>
<evidence type="ECO:0000256" key="8">
    <source>
        <dbReference type="SAM" id="Phobius"/>
    </source>
</evidence>
<evidence type="ECO:0000256" key="4">
    <source>
        <dbReference type="ARBA" id="ARBA00022982"/>
    </source>
</evidence>
<dbReference type="PANTHER" id="PTHR30176:SF3">
    <property type="entry name" value="FERREDOXIN-TYPE PROTEIN NAPH"/>
    <property type="match status" value="1"/>
</dbReference>
<keyword evidence="8" id="KW-0812">Transmembrane</keyword>
<dbReference type="GO" id="GO:0051539">
    <property type="term" value="F:4 iron, 4 sulfur cluster binding"/>
    <property type="evidence" value="ECO:0007669"/>
    <property type="project" value="UniProtKB-KW"/>
</dbReference>
<dbReference type="PANTHER" id="PTHR30176">
    <property type="entry name" value="FERREDOXIN-TYPE PROTEIN NAPH"/>
    <property type="match status" value="1"/>
</dbReference>
<dbReference type="PROSITE" id="PS51379">
    <property type="entry name" value="4FE4S_FER_2"/>
    <property type="match status" value="5"/>
</dbReference>
<feature type="domain" description="4Fe-4S ferredoxin-type" evidence="9">
    <location>
        <begin position="549"/>
        <end position="581"/>
    </location>
</feature>
<dbReference type="Pfam" id="PF13187">
    <property type="entry name" value="Fer4_9"/>
    <property type="match status" value="1"/>
</dbReference>
<keyword evidence="2" id="KW-0004">4Fe-4S</keyword>
<organism evidence="10 11">
    <name type="scientific">Novipirellula artificiosorum</name>
    <dbReference type="NCBI Taxonomy" id="2528016"/>
    <lineage>
        <taxon>Bacteria</taxon>
        <taxon>Pseudomonadati</taxon>
        <taxon>Planctomycetota</taxon>
        <taxon>Planctomycetia</taxon>
        <taxon>Pirellulales</taxon>
        <taxon>Pirellulaceae</taxon>
        <taxon>Novipirellula</taxon>
    </lineage>
</organism>
<dbReference type="InterPro" id="IPR051684">
    <property type="entry name" value="Electron_Trans/Redox"/>
</dbReference>